<dbReference type="STRING" id="474950.SAMN05421771_3768"/>
<keyword evidence="1" id="KW-0472">Membrane</keyword>
<accession>A0A1I6MYL5</accession>
<feature type="transmembrane region" description="Helical" evidence="1">
    <location>
        <begin position="134"/>
        <end position="151"/>
    </location>
</feature>
<feature type="transmembrane region" description="Helical" evidence="1">
    <location>
        <begin position="81"/>
        <end position="99"/>
    </location>
</feature>
<dbReference type="EMBL" id="FOZL01000002">
    <property type="protein sequence ID" value="SFS20691.1"/>
    <property type="molecule type" value="Genomic_DNA"/>
</dbReference>
<feature type="transmembrane region" description="Helical" evidence="1">
    <location>
        <begin position="47"/>
        <end position="69"/>
    </location>
</feature>
<keyword evidence="1" id="KW-0812">Transmembrane</keyword>
<feature type="transmembrane region" description="Helical" evidence="1">
    <location>
        <begin position="9"/>
        <end position="27"/>
    </location>
</feature>
<keyword evidence="1" id="KW-1133">Transmembrane helix</keyword>
<evidence type="ECO:0000313" key="3">
    <source>
        <dbReference type="Proteomes" id="UP000199024"/>
    </source>
</evidence>
<evidence type="ECO:0000256" key="1">
    <source>
        <dbReference type="SAM" id="Phobius"/>
    </source>
</evidence>
<name>A0A1I6MYL5_9BACT</name>
<gene>
    <name evidence="2" type="ORF">SAMN05421771_3768</name>
</gene>
<dbReference type="RefSeq" id="WP_175529138.1">
    <property type="nucleotide sequence ID" value="NZ_FOZL01000002.1"/>
</dbReference>
<dbReference type="AlphaFoldDB" id="A0A1I6MYL5"/>
<evidence type="ECO:0000313" key="2">
    <source>
        <dbReference type="EMBL" id="SFS20691.1"/>
    </source>
</evidence>
<keyword evidence="3" id="KW-1185">Reference proteome</keyword>
<sequence>MTTRTTEGWLLVLQAVDVAFLLLHDWVPLGRLSNRQAVREVDSVTRLAVSTLISTVPWALGLGLCCVYWHSPRWPHWLESYLVVSYCVLLAGALVAWWIPYLVWPNPERAARYRIRFADTLRFLPERNGIAPDTLHVAFHGMVVATLVLLVRL</sequence>
<organism evidence="2 3">
    <name type="scientific">Granulicella pectinivorans</name>
    <dbReference type="NCBI Taxonomy" id="474950"/>
    <lineage>
        <taxon>Bacteria</taxon>
        <taxon>Pseudomonadati</taxon>
        <taxon>Acidobacteriota</taxon>
        <taxon>Terriglobia</taxon>
        <taxon>Terriglobales</taxon>
        <taxon>Acidobacteriaceae</taxon>
        <taxon>Granulicella</taxon>
    </lineage>
</organism>
<reference evidence="2 3" key="1">
    <citation type="submission" date="2016-10" db="EMBL/GenBank/DDBJ databases">
        <authorList>
            <person name="de Groot N.N."/>
        </authorList>
    </citation>
    <scope>NUCLEOTIDE SEQUENCE [LARGE SCALE GENOMIC DNA]</scope>
    <source>
        <strain evidence="2 3">DSM 21001</strain>
    </source>
</reference>
<dbReference type="Proteomes" id="UP000199024">
    <property type="component" value="Unassembled WGS sequence"/>
</dbReference>
<protein>
    <submittedName>
        <fullName evidence="2">Uncharacterized protein</fullName>
    </submittedName>
</protein>
<proteinExistence type="predicted"/>